<name>H8Z9T1_NEMA1</name>
<keyword evidence="1" id="KW-1133">Transmembrane helix</keyword>
<keyword evidence="1" id="KW-0812">Transmembrane</keyword>
<feature type="transmembrane region" description="Helical" evidence="1">
    <location>
        <begin position="44"/>
        <end position="66"/>
    </location>
</feature>
<dbReference type="Proteomes" id="UP000005622">
    <property type="component" value="Unassembled WGS sequence"/>
</dbReference>
<accession>H8Z9T1</accession>
<evidence type="ECO:0000256" key="1">
    <source>
        <dbReference type="SAM" id="Phobius"/>
    </source>
</evidence>
<dbReference type="AlphaFoldDB" id="H8Z9T1"/>
<proteinExistence type="predicted"/>
<evidence type="ECO:0000313" key="2">
    <source>
        <dbReference type="EMBL" id="EHY66712.1"/>
    </source>
</evidence>
<sequence length="105" mass="12358">MAYKKLQEKLAKWKKALMEEGFFKKEACLIPKDTAQPIPLDQGVYTILALHSFLSIVFIVFIVYNIKKLFYARARRIKLEEFAEINRKREELRRNSAQAQGPCHQ</sequence>
<dbReference type="EMBL" id="JH604633">
    <property type="protein sequence ID" value="EHY66712.1"/>
    <property type="molecule type" value="Genomic_DNA"/>
</dbReference>
<reference evidence="2" key="1">
    <citation type="submission" date="2011-03" db="EMBL/GenBank/DDBJ databases">
        <title>The Genome Sequence of Nematocida sp1 strain ERTm2.</title>
        <authorList>
            <consortium name="The Broad Institute Genome Sequencing Platform"/>
            <consortium name="The Broad Institute Genome Sequencing Center for Infectious Disease"/>
            <person name="Cuomo C."/>
            <person name="Troemel E."/>
            <person name="Young S.K."/>
            <person name="Zeng Q."/>
            <person name="Gargeya S."/>
            <person name="Fitzgerald M."/>
            <person name="Haas B."/>
            <person name="Abouelleil A."/>
            <person name="Alvarado L."/>
            <person name="Arachchi H.M."/>
            <person name="Berlin A."/>
            <person name="Brown A."/>
            <person name="Chapman S.B."/>
            <person name="Chen Z."/>
            <person name="Dunbar C."/>
            <person name="Freedman E."/>
            <person name="Gearin G."/>
            <person name="Gellesch M."/>
            <person name="Goldberg J."/>
            <person name="Griggs A."/>
            <person name="Gujja S."/>
            <person name="Heilman E.R."/>
            <person name="Heiman D."/>
            <person name="Howarth C."/>
            <person name="Larson L."/>
            <person name="Lui A."/>
            <person name="MacDonald P.J.P."/>
            <person name="Mehta T."/>
            <person name="Montmayeur A."/>
            <person name="Murphy C."/>
            <person name="Neiman D."/>
            <person name="Pearson M."/>
            <person name="Priest M."/>
            <person name="Roberts A."/>
            <person name="Saif S."/>
            <person name="Shea T."/>
            <person name="Shenoy N."/>
            <person name="Sisk P."/>
            <person name="Stolte C."/>
            <person name="Sykes S."/>
            <person name="White J."/>
            <person name="Yandava C."/>
            <person name="Wortman J."/>
            <person name="Nusbaum C."/>
            <person name="Birren B."/>
        </authorList>
    </citation>
    <scope>NUCLEOTIDE SEQUENCE</scope>
    <source>
        <strain evidence="2">ERTm2</strain>
    </source>
</reference>
<dbReference type="HOGENOM" id="CLU_2237288_0_0_1"/>
<gene>
    <name evidence="2" type="ORF">NERG_00352</name>
</gene>
<protein>
    <submittedName>
        <fullName evidence="2">Uncharacterized protein</fullName>
    </submittedName>
</protein>
<organism evidence="2">
    <name type="scientific">Nematocida ausubeli (strain ATCC PRA-371 / ERTm2)</name>
    <name type="common">Nematode killer fungus</name>
    <dbReference type="NCBI Taxonomy" id="1913371"/>
    <lineage>
        <taxon>Eukaryota</taxon>
        <taxon>Fungi</taxon>
        <taxon>Fungi incertae sedis</taxon>
        <taxon>Microsporidia</taxon>
        <taxon>Nematocida</taxon>
    </lineage>
</organism>
<keyword evidence="1" id="KW-0472">Membrane</keyword>